<name>A1RY73_THEPD</name>
<keyword evidence="2" id="KW-1185">Reference proteome</keyword>
<proteinExistence type="predicted"/>
<protein>
    <submittedName>
        <fullName evidence="1">Uncharacterized protein</fullName>
    </submittedName>
</protein>
<dbReference type="KEGG" id="tpe:Tpen_0751"/>
<reference evidence="2" key="1">
    <citation type="journal article" date="2008" name="J. Bacteriol.">
        <title>Genome sequence of Thermofilum pendens reveals an exceptional loss of biosynthetic pathways without genome reduction.</title>
        <authorList>
            <person name="Anderson I."/>
            <person name="Rodriguez J."/>
            <person name="Susanti D."/>
            <person name="Porat I."/>
            <person name="Reich C."/>
            <person name="Ulrich L.E."/>
            <person name="Elkins J.G."/>
            <person name="Mavromatis K."/>
            <person name="Lykidis A."/>
            <person name="Kim E."/>
            <person name="Thompson L.S."/>
            <person name="Nolan M."/>
            <person name="Land M."/>
            <person name="Copeland A."/>
            <person name="Lapidus A."/>
            <person name="Lucas S."/>
            <person name="Detter C."/>
            <person name="Zhulin I.B."/>
            <person name="Olsen G.J."/>
            <person name="Whitman W."/>
            <person name="Mukhopadhyay B."/>
            <person name="Bristow J."/>
            <person name="Kyrpides N."/>
        </authorList>
    </citation>
    <scope>NUCLEOTIDE SEQUENCE [LARGE SCALE GENOMIC DNA]</scope>
    <source>
        <strain evidence="2">DSM 2475 / Hrk 5</strain>
    </source>
</reference>
<dbReference type="eggNOG" id="arCOG05463">
    <property type="taxonomic scope" value="Archaea"/>
</dbReference>
<dbReference type="STRING" id="368408.Tpen_0751"/>
<accession>A1RY73</accession>
<evidence type="ECO:0000313" key="1">
    <source>
        <dbReference type="EMBL" id="ABL78153.1"/>
    </source>
</evidence>
<dbReference type="EMBL" id="CP000505">
    <property type="protein sequence ID" value="ABL78153.1"/>
    <property type="molecule type" value="Genomic_DNA"/>
</dbReference>
<dbReference type="RefSeq" id="WP_011752418.1">
    <property type="nucleotide sequence ID" value="NC_008698.1"/>
</dbReference>
<gene>
    <name evidence="1" type="ordered locus">Tpen_0751</name>
</gene>
<dbReference type="GeneID" id="4600402"/>
<dbReference type="Proteomes" id="UP000000641">
    <property type="component" value="Chromosome"/>
</dbReference>
<dbReference type="EnsemblBacteria" id="ABL78153">
    <property type="protein sequence ID" value="ABL78153"/>
    <property type="gene ID" value="Tpen_0751"/>
</dbReference>
<organism evidence="1 2">
    <name type="scientific">Thermofilum pendens (strain DSM 2475 / Hrk 5)</name>
    <dbReference type="NCBI Taxonomy" id="368408"/>
    <lineage>
        <taxon>Archaea</taxon>
        <taxon>Thermoproteota</taxon>
        <taxon>Thermoprotei</taxon>
        <taxon>Thermofilales</taxon>
        <taxon>Thermofilaceae</taxon>
        <taxon>Thermofilum</taxon>
    </lineage>
</organism>
<dbReference type="OrthoDB" id="31397at2157"/>
<dbReference type="AlphaFoldDB" id="A1RY73"/>
<sequence>MADSAKELAEVKSYLEKRLEELRREERLIESMLKLVDEALSSASFVKASELVAARQPEAAEARQAVARHTVEEKPTEESLVTATASGEHLARVLVYPSRVEIVFLKPLSSGTSPFQSFFVKKLLEGFKRQDEDLVARGEKSPDEVFDYRIEEEGGVLKRVVIENYGDKERVREIKSALRWTLNKMIQRS</sequence>
<evidence type="ECO:0000313" key="2">
    <source>
        <dbReference type="Proteomes" id="UP000000641"/>
    </source>
</evidence>
<dbReference type="HOGENOM" id="CLU_124258_0_0_2"/>